<evidence type="ECO:0000313" key="6">
    <source>
        <dbReference type="EMBL" id="AHG65239.1"/>
    </source>
</evidence>
<accession>W0PEC4</accession>
<dbReference type="GO" id="GO:0003700">
    <property type="term" value="F:DNA-binding transcription factor activity"/>
    <property type="evidence" value="ECO:0007669"/>
    <property type="project" value="TreeGrafter"/>
</dbReference>
<keyword evidence="3" id="KW-0804">Transcription</keyword>
<dbReference type="InterPro" id="IPR005471">
    <property type="entry name" value="Tscrpt_reg_IclR_N"/>
</dbReference>
<dbReference type="InterPro" id="IPR029016">
    <property type="entry name" value="GAF-like_dom_sf"/>
</dbReference>
<dbReference type="AlphaFoldDB" id="W0PEC4"/>
<dbReference type="InterPro" id="IPR014757">
    <property type="entry name" value="Tscrpt_reg_IclR_C"/>
</dbReference>
<feature type="domain" description="HTH iclR-type" evidence="4">
    <location>
        <begin position="22"/>
        <end position="85"/>
    </location>
</feature>
<dbReference type="PANTHER" id="PTHR30136:SF24">
    <property type="entry name" value="HTH-TYPE TRANSCRIPTIONAL REPRESSOR ALLR"/>
    <property type="match status" value="1"/>
</dbReference>
<evidence type="ECO:0000259" key="4">
    <source>
        <dbReference type="PROSITE" id="PS51077"/>
    </source>
</evidence>
<dbReference type="GO" id="GO:0003677">
    <property type="term" value="F:DNA binding"/>
    <property type="evidence" value="ECO:0007669"/>
    <property type="project" value="UniProtKB-KW"/>
</dbReference>
<protein>
    <submittedName>
        <fullName evidence="6">Transcriptional regulator, IclR family</fullName>
    </submittedName>
</protein>
<gene>
    <name evidence="6" type="ORF">MIM_c31750</name>
</gene>
<dbReference type="InterPro" id="IPR036388">
    <property type="entry name" value="WH-like_DNA-bd_sf"/>
</dbReference>
<evidence type="ECO:0000256" key="2">
    <source>
        <dbReference type="ARBA" id="ARBA00023125"/>
    </source>
</evidence>
<dbReference type="InterPro" id="IPR050707">
    <property type="entry name" value="HTH_MetabolicPath_Reg"/>
</dbReference>
<name>W0PEC4_ADVMD</name>
<dbReference type="PANTHER" id="PTHR30136">
    <property type="entry name" value="HELIX-TURN-HELIX TRANSCRIPTIONAL REGULATOR, ICLR FAMILY"/>
    <property type="match status" value="1"/>
</dbReference>
<dbReference type="STRING" id="1247726.MIM_c31750"/>
<dbReference type="Gene3D" id="3.30.450.40">
    <property type="match status" value="1"/>
</dbReference>
<proteinExistence type="predicted"/>
<dbReference type="PROSITE" id="PS51077">
    <property type="entry name" value="HTH_ICLR"/>
    <property type="match status" value="1"/>
</dbReference>
<dbReference type="EMBL" id="CP003915">
    <property type="protein sequence ID" value="AHG65239.1"/>
    <property type="molecule type" value="Genomic_DNA"/>
</dbReference>
<dbReference type="Pfam" id="PF09339">
    <property type="entry name" value="HTH_IclR"/>
    <property type="match status" value="1"/>
</dbReference>
<dbReference type="SUPFAM" id="SSF55781">
    <property type="entry name" value="GAF domain-like"/>
    <property type="match status" value="1"/>
</dbReference>
<dbReference type="SUPFAM" id="SSF46785">
    <property type="entry name" value="Winged helix' DNA-binding domain"/>
    <property type="match status" value="1"/>
</dbReference>
<dbReference type="KEGG" id="amim:MIM_c31750"/>
<dbReference type="eggNOG" id="COG1414">
    <property type="taxonomic scope" value="Bacteria"/>
</dbReference>
<dbReference type="Gene3D" id="1.10.10.10">
    <property type="entry name" value="Winged helix-like DNA-binding domain superfamily/Winged helix DNA-binding domain"/>
    <property type="match status" value="1"/>
</dbReference>
<feature type="domain" description="IclR-ED" evidence="5">
    <location>
        <begin position="86"/>
        <end position="268"/>
    </location>
</feature>
<organism evidence="6 7">
    <name type="scientific">Advenella mimigardefordensis (strain DSM 17166 / LMG 22922 / DPN7)</name>
    <dbReference type="NCBI Taxonomy" id="1247726"/>
    <lineage>
        <taxon>Bacteria</taxon>
        <taxon>Pseudomonadati</taxon>
        <taxon>Pseudomonadota</taxon>
        <taxon>Betaproteobacteria</taxon>
        <taxon>Burkholderiales</taxon>
        <taxon>Alcaligenaceae</taxon>
    </lineage>
</organism>
<keyword evidence="1" id="KW-0805">Transcription regulation</keyword>
<evidence type="ECO:0000259" key="5">
    <source>
        <dbReference type="PROSITE" id="PS51078"/>
    </source>
</evidence>
<evidence type="ECO:0000313" key="7">
    <source>
        <dbReference type="Proteomes" id="UP000019095"/>
    </source>
</evidence>
<reference evidence="6 7" key="1">
    <citation type="journal article" date="2014" name="Microbiology">
        <title>Unravelling the complete genome sequence of Advenella mimigardefordensis strain DPN7T and novel insights in the catabolism of the xenobiotic polythioester precursor 3,3'-dithiodipropionate.</title>
        <authorList>
            <person name="Wubbeler J.H."/>
            <person name="Hiessl S."/>
            <person name="Schuldes J."/>
            <person name="Thurmer A."/>
            <person name="Daniel R."/>
            <person name="Steinbuchel A."/>
        </authorList>
    </citation>
    <scope>NUCLEOTIDE SEQUENCE [LARGE SCALE GENOMIC DNA]</scope>
    <source>
        <strain evidence="7">DSM 17166 / LMG 22922 / DPN7</strain>
    </source>
</reference>
<dbReference type="HOGENOM" id="CLU_062618_4_3_4"/>
<keyword evidence="2" id="KW-0238">DNA-binding</keyword>
<dbReference type="PROSITE" id="PS51078">
    <property type="entry name" value="ICLR_ED"/>
    <property type="match status" value="1"/>
</dbReference>
<evidence type="ECO:0000256" key="3">
    <source>
        <dbReference type="ARBA" id="ARBA00023163"/>
    </source>
</evidence>
<dbReference type="GO" id="GO:0045892">
    <property type="term" value="P:negative regulation of DNA-templated transcription"/>
    <property type="evidence" value="ECO:0007669"/>
    <property type="project" value="TreeGrafter"/>
</dbReference>
<dbReference type="Pfam" id="PF01614">
    <property type="entry name" value="IclR_C"/>
    <property type="match status" value="1"/>
</dbReference>
<dbReference type="SMART" id="SM00346">
    <property type="entry name" value="HTH_ICLR"/>
    <property type="match status" value="1"/>
</dbReference>
<evidence type="ECO:0000256" key="1">
    <source>
        <dbReference type="ARBA" id="ARBA00023015"/>
    </source>
</evidence>
<dbReference type="Proteomes" id="UP000019095">
    <property type="component" value="Chromosome"/>
</dbReference>
<keyword evidence="7" id="KW-1185">Reference proteome</keyword>
<dbReference type="InterPro" id="IPR036390">
    <property type="entry name" value="WH_DNA-bd_sf"/>
</dbReference>
<sequence length="269" mass="29165">MIHSKETLTVLSSWINMAEISVPSLERAIDLLFLLEKYPKGLSAQELHTQSKIPRATLFRILRVLSDRGFIQQYDNTDGLYQLGPTIARLGTQVQVPRDLISISTPLIEALSEKIGETVKLVMRDGLEAVTVAVSRSKLEARVSSMVGTRLPLHLGVSQRLLLSRAPQAVVQQVLEGLLVKKTSKTITDPARLQASLEVLREQNSASGEGEGQMGIGAAAALVNNADGNAIAALVAVYIAPSKSNQEVQRIQRAVEQFALKISALKPSL</sequence>